<accession>A0A086A2T8</accession>
<dbReference type="Proteomes" id="UP000028705">
    <property type="component" value="Unassembled WGS sequence"/>
</dbReference>
<keyword evidence="2" id="KW-1185">Reference proteome</keyword>
<proteinExistence type="predicted"/>
<organism evidence="1 2">
    <name type="scientific">Chryseobacterium soli</name>
    <dbReference type="NCBI Taxonomy" id="445961"/>
    <lineage>
        <taxon>Bacteria</taxon>
        <taxon>Pseudomonadati</taxon>
        <taxon>Bacteroidota</taxon>
        <taxon>Flavobacteriia</taxon>
        <taxon>Flavobacteriales</taxon>
        <taxon>Weeksellaceae</taxon>
        <taxon>Chryseobacterium group</taxon>
        <taxon>Chryseobacterium</taxon>
    </lineage>
</organism>
<dbReference type="eggNOG" id="ENOG50348XH">
    <property type="taxonomic scope" value="Bacteria"/>
</dbReference>
<reference evidence="1 2" key="1">
    <citation type="submission" date="2014-07" db="EMBL/GenBank/DDBJ databases">
        <title>Genome of Chryseobacterium soli DSM 19298.</title>
        <authorList>
            <person name="Stropko S.J."/>
            <person name="Pipes S.E."/>
            <person name="Newman J."/>
        </authorList>
    </citation>
    <scope>NUCLEOTIDE SEQUENCE [LARGE SCALE GENOMIC DNA]</scope>
    <source>
        <strain evidence="1 2">DSM 19298</strain>
    </source>
</reference>
<comment type="caution">
    <text evidence="1">The sequence shown here is derived from an EMBL/GenBank/DDBJ whole genome shotgun (WGS) entry which is preliminary data.</text>
</comment>
<evidence type="ECO:0000313" key="2">
    <source>
        <dbReference type="Proteomes" id="UP000028705"/>
    </source>
</evidence>
<dbReference type="AlphaFoldDB" id="A0A086A2T8"/>
<protein>
    <submittedName>
        <fullName evidence="1">Uncharacterized protein</fullName>
    </submittedName>
</protein>
<dbReference type="OrthoDB" id="1256335at2"/>
<gene>
    <name evidence="1" type="ORF">IW15_17705</name>
</gene>
<evidence type="ECO:0000313" key="1">
    <source>
        <dbReference type="EMBL" id="KFF11002.1"/>
    </source>
</evidence>
<sequence length="146" mass="17497">MSIQIKIAFCTKCKGYYSSTTADKKNNNHPDIIDHFLYHGEPWFTLDHHTFDRHKNFENLEVRTLSLDEHKENDHLYCHCEKKARVEKKVYMYELKKTEKTESTNEFIEKHEVDTDIYFRDLYYTYNTFHGMGSSHHKNAGIGLRN</sequence>
<dbReference type="EMBL" id="JPRH01000008">
    <property type="protein sequence ID" value="KFF11002.1"/>
    <property type="molecule type" value="Genomic_DNA"/>
</dbReference>
<name>A0A086A2T8_9FLAO</name>
<dbReference type="RefSeq" id="WP_034713827.1">
    <property type="nucleotide sequence ID" value="NZ_JPRH01000008.1"/>
</dbReference>